<dbReference type="AlphaFoldDB" id="A0A9D2U9B9"/>
<dbReference type="InterPro" id="IPR035906">
    <property type="entry name" value="MetI-like_sf"/>
</dbReference>
<evidence type="ECO:0000259" key="10">
    <source>
        <dbReference type="PROSITE" id="PS50928"/>
    </source>
</evidence>
<name>A0A9D2U9B9_9BURK</name>
<evidence type="ECO:0000256" key="2">
    <source>
        <dbReference type="ARBA" id="ARBA00010072"/>
    </source>
</evidence>
<dbReference type="NCBIfam" id="TIGR01726">
    <property type="entry name" value="HEQRo_perm_3TM"/>
    <property type="match status" value="1"/>
</dbReference>
<protein>
    <submittedName>
        <fullName evidence="11">ABC transporter permease subunit</fullName>
    </submittedName>
</protein>
<keyword evidence="7 9" id="KW-1133">Transmembrane helix</keyword>
<feature type="transmembrane region" description="Helical" evidence="9">
    <location>
        <begin position="100"/>
        <end position="119"/>
    </location>
</feature>
<keyword evidence="3 9" id="KW-0813">Transport</keyword>
<accession>A0A9D2U9B9</accession>
<comment type="subcellular location">
    <subcellularLocation>
        <location evidence="1">Cell inner membrane</location>
        <topology evidence="1">Multi-pass membrane protein</topology>
    </subcellularLocation>
    <subcellularLocation>
        <location evidence="9">Cell membrane</location>
        <topology evidence="9">Multi-pass membrane protein</topology>
    </subcellularLocation>
</comment>
<proteinExistence type="inferred from homology"/>
<dbReference type="InterPro" id="IPR010065">
    <property type="entry name" value="AA_ABC_transptr_permease_3TM"/>
</dbReference>
<dbReference type="InterPro" id="IPR051613">
    <property type="entry name" value="ABC_transp_permease_HisMQ"/>
</dbReference>
<keyword evidence="8 9" id="KW-0472">Membrane</keyword>
<evidence type="ECO:0000256" key="9">
    <source>
        <dbReference type="RuleBase" id="RU363032"/>
    </source>
</evidence>
<feature type="transmembrane region" description="Helical" evidence="9">
    <location>
        <begin position="21"/>
        <end position="45"/>
    </location>
</feature>
<organism evidence="11 12">
    <name type="scientific">Candidatus Paenalcaligenes intestinipullorum</name>
    <dbReference type="NCBI Taxonomy" id="2838718"/>
    <lineage>
        <taxon>Bacteria</taxon>
        <taxon>Pseudomonadati</taxon>
        <taxon>Pseudomonadota</taxon>
        <taxon>Betaproteobacteria</taxon>
        <taxon>Burkholderiales</taxon>
        <taxon>Alcaligenaceae</taxon>
        <taxon>Paenalcaligenes</taxon>
    </lineage>
</organism>
<keyword evidence="4" id="KW-1003">Cell membrane</keyword>
<evidence type="ECO:0000256" key="8">
    <source>
        <dbReference type="ARBA" id="ARBA00023136"/>
    </source>
</evidence>
<dbReference type="GO" id="GO:0043190">
    <property type="term" value="C:ATP-binding cassette (ABC) transporter complex"/>
    <property type="evidence" value="ECO:0007669"/>
    <property type="project" value="InterPro"/>
</dbReference>
<sequence length="239" mass="25436">MWDTLLQILREQWGWTLLRGAAMTLCIAFLGMALGVLIGIVGAQLKNRGPVLARWAISLYTTVVRSTPELLIIYLLFFGSLDAASALSGWFGAGAGSGGIAWHAAAVGVVAIGLISGSYSVEVFRGALNAIPLGHIEAAHAIGMSPFTCLRRVILPQMVWYALPGSNNVWQTAIKDTALVSLVGLVEIMRAAQLGAANTREPLILYGLGALLFFMIALISQAAFSMAERHFGRGLRVAV</sequence>
<dbReference type="SUPFAM" id="SSF161098">
    <property type="entry name" value="MetI-like"/>
    <property type="match status" value="1"/>
</dbReference>
<evidence type="ECO:0000313" key="12">
    <source>
        <dbReference type="Proteomes" id="UP000823889"/>
    </source>
</evidence>
<dbReference type="CDD" id="cd06261">
    <property type="entry name" value="TM_PBP2"/>
    <property type="match status" value="1"/>
</dbReference>
<keyword evidence="6 9" id="KW-0812">Transmembrane</keyword>
<dbReference type="InterPro" id="IPR000515">
    <property type="entry name" value="MetI-like"/>
</dbReference>
<evidence type="ECO:0000256" key="3">
    <source>
        <dbReference type="ARBA" id="ARBA00022448"/>
    </source>
</evidence>
<dbReference type="Proteomes" id="UP000823889">
    <property type="component" value="Unassembled WGS sequence"/>
</dbReference>
<dbReference type="Gene3D" id="1.10.3720.10">
    <property type="entry name" value="MetI-like"/>
    <property type="match status" value="1"/>
</dbReference>
<comment type="similarity">
    <text evidence="2">Belongs to the binding-protein-dependent transport system permease family. HisMQ subfamily.</text>
</comment>
<evidence type="ECO:0000256" key="4">
    <source>
        <dbReference type="ARBA" id="ARBA00022475"/>
    </source>
</evidence>
<dbReference type="PANTHER" id="PTHR30133:SF2">
    <property type="entry name" value="ARGININE ABC TRANSPORTER PERMEASE PROTEIN ARTQ"/>
    <property type="match status" value="1"/>
</dbReference>
<evidence type="ECO:0000256" key="1">
    <source>
        <dbReference type="ARBA" id="ARBA00004429"/>
    </source>
</evidence>
<dbReference type="GO" id="GO:0022857">
    <property type="term" value="F:transmembrane transporter activity"/>
    <property type="evidence" value="ECO:0007669"/>
    <property type="project" value="InterPro"/>
</dbReference>
<dbReference type="Pfam" id="PF00528">
    <property type="entry name" value="BPD_transp_1"/>
    <property type="match status" value="1"/>
</dbReference>
<dbReference type="PANTHER" id="PTHR30133">
    <property type="entry name" value="CATIONIC AMINO ACID TRANSPORTER, MEMBRANE COMPONENT"/>
    <property type="match status" value="1"/>
</dbReference>
<dbReference type="EMBL" id="DWUQ01000167">
    <property type="protein sequence ID" value="HJD44957.1"/>
    <property type="molecule type" value="Genomic_DNA"/>
</dbReference>
<evidence type="ECO:0000313" key="11">
    <source>
        <dbReference type="EMBL" id="HJD44957.1"/>
    </source>
</evidence>
<keyword evidence="5" id="KW-0997">Cell inner membrane</keyword>
<reference evidence="11" key="2">
    <citation type="submission" date="2021-04" db="EMBL/GenBank/DDBJ databases">
        <authorList>
            <person name="Gilroy R."/>
        </authorList>
    </citation>
    <scope>NUCLEOTIDE SEQUENCE</scope>
    <source>
        <strain evidence="11">9264</strain>
    </source>
</reference>
<feature type="domain" description="ABC transmembrane type-1" evidence="10">
    <location>
        <begin position="21"/>
        <end position="224"/>
    </location>
</feature>
<evidence type="ECO:0000256" key="5">
    <source>
        <dbReference type="ARBA" id="ARBA00022519"/>
    </source>
</evidence>
<dbReference type="PROSITE" id="PS50928">
    <property type="entry name" value="ABC_TM1"/>
    <property type="match status" value="1"/>
</dbReference>
<evidence type="ECO:0000256" key="6">
    <source>
        <dbReference type="ARBA" id="ARBA00022692"/>
    </source>
</evidence>
<evidence type="ECO:0000256" key="7">
    <source>
        <dbReference type="ARBA" id="ARBA00022989"/>
    </source>
</evidence>
<comment type="caution">
    <text evidence="11">The sequence shown here is derived from an EMBL/GenBank/DDBJ whole genome shotgun (WGS) entry which is preliminary data.</text>
</comment>
<reference evidence="11" key="1">
    <citation type="journal article" date="2021" name="PeerJ">
        <title>Extensive microbial diversity within the chicken gut microbiome revealed by metagenomics and culture.</title>
        <authorList>
            <person name="Gilroy R."/>
            <person name="Ravi A."/>
            <person name="Getino M."/>
            <person name="Pursley I."/>
            <person name="Horton D.L."/>
            <person name="Alikhan N.F."/>
            <person name="Baker D."/>
            <person name="Gharbi K."/>
            <person name="Hall N."/>
            <person name="Watson M."/>
            <person name="Adriaenssens E.M."/>
            <person name="Foster-Nyarko E."/>
            <person name="Jarju S."/>
            <person name="Secka A."/>
            <person name="Antonio M."/>
            <person name="Oren A."/>
            <person name="Chaudhuri R.R."/>
            <person name="La Ragione R."/>
            <person name="Hildebrand F."/>
            <person name="Pallen M.J."/>
        </authorList>
    </citation>
    <scope>NUCLEOTIDE SEQUENCE</scope>
    <source>
        <strain evidence="11">9264</strain>
    </source>
</reference>
<feature type="transmembrane region" description="Helical" evidence="9">
    <location>
        <begin position="203"/>
        <end position="224"/>
    </location>
</feature>
<gene>
    <name evidence="11" type="ORF">H9906_08045</name>
</gene>